<dbReference type="GO" id="GO:0046914">
    <property type="term" value="F:transition metal ion binding"/>
    <property type="evidence" value="ECO:0007669"/>
    <property type="project" value="InterPro"/>
</dbReference>
<gene>
    <name evidence="3" type="ORF">DV707_00970</name>
</gene>
<evidence type="ECO:0000313" key="4">
    <source>
        <dbReference type="Proteomes" id="UP000296733"/>
    </source>
</evidence>
<feature type="domain" description="HTH dtxR-type" evidence="2">
    <location>
        <begin position="45"/>
        <end position="100"/>
    </location>
</feature>
<dbReference type="AlphaFoldDB" id="A0A4D6GY42"/>
<dbReference type="EMBL" id="CP031311">
    <property type="protein sequence ID" value="QCC46361.1"/>
    <property type="molecule type" value="Genomic_DNA"/>
</dbReference>
<evidence type="ECO:0000313" key="3">
    <source>
        <dbReference type="EMBL" id="QCC46361.1"/>
    </source>
</evidence>
<dbReference type="Proteomes" id="UP000296733">
    <property type="component" value="Chromosome"/>
</dbReference>
<dbReference type="Gene3D" id="1.10.10.10">
    <property type="entry name" value="Winged helix-like DNA-binding domain superfamily/Winged helix DNA-binding domain"/>
    <property type="match status" value="1"/>
</dbReference>
<evidence type="ECO:0000256" key="1">
    <source>
        <dbReference type="SAM" id="MobiDB-lite"/>
    </source>
</evidence>
<organism evidence="3 4">
    <name type="scientific">Halobellus limi</name>
    <dbReference type="NCBI Taxonomy" id="699433"/>
    <lineage>
        <taxon>Archaea</taxon>
        <taxon>Methanobacteriati</taxon>
        <taxon>Methanobacteriota</taxon>
        <taxon>Stenosarchaea group</taxon>
        <taxon>Halobacteria</taxon>
        <taxon>Halobacteriales</taxon>
        <taxon>Haloferacaceae</taxon>
        <taxon>Halobellus</taxon>
    </lineage>
</organism>
<dbReference type="InterPro" id="IPR036388">
    <property type="entry name" value="WH-like_DNA-bd_sf"/>
</dbReference>
<dbReference type="SUPFAM" id="SSF46785">
    <property type="entry name" value="Winged helix' DNA-binding domain"/>
    <property type="match status" value="1"/>
</dbReference>
<feature type="region of interest" description="Disordered" evidence="1">
    <location>
        <begin position="1"/>
        <end position="23"/>
    </location>
</feature>
<proteinExistence type="predicted"/>
<dbReference type="KEGG" id="hlm:DV707_00970"/>
<dbReference type="GO" id="GO:0003677">
    <property type="term" value="F:DNA binding"/>
    <property type="evidence" value="ECO:0007669"/>
    <property type="project" value="InterPro"/>
</dbReference>
<dbReference type="PANTHER" id="PTHR33238:SF7">
    <property type="entry name" value="IRON-DEPENDENT TRANSCRIPTIONAL REGULATOR"/>
    <property type="match status" value="1"/>
</dbReference>
<protein>
    <submittedName>
        <fullName evidence="3">Metal-dependent transcriptional regulator</fullName>
    </submittedName>
</protein>
<dbReference type="GO" id="GO:0003700">
    <property type="term" value="F:DNA-binding transcription factor activity"/>
    <property type="evidence" value="ECO:0007669"/>
    <property type="project" value="InterPro"/>
</dbReference>
<reference evidence="3 4" key="1">
    <citation type="journal article" date="2019" name="Nat. Commun.">
        <title>A new type of DNA phosphorothioation-based antiviral system in archaea.</title>
        <authorList>
            <person name="Xiong L."/>
            <person name="Liu S."/>
            <person name="Chen S."/>
            <person name="Xiao Y."/>
            <person name="Zhu B."/>
            <person name="Gao Y."/>
            <person name="Zhang Y."/>
            <person name="Chen B."/>
            <person name="Luo J."/>
            <person name="Deng Z."/>
            <person name="Chen X."/>
            <person name="Wang L."/>
            <person name="Chen S."/>
        </authorList>
    </citation>
    <scope>NUCLEOTIDE SEQUENCE [LARGE SCALE GENOMIC DNA]</scope>
    <source>
        <strain evidence="3 4">CGMCC 1.10331</strain>
    </source>
</reference>
<name>A0A4D6GY42_9EURY</name>
<evidence type="ECO:0000259" key="2">
    <source>
        <dbReference type="PROSITE" id="PS50944"/>
    </source>
</evidence>
<dbReference type="Pfam" id="PF01325">
    <property type="entry name" value="Fe_dep_repress"/>
    <property type="match status" value="1"/>
</dbReference>
<dbReference type="PANTHER" id="PTHR33238">
    <property type="entry name" value="IRON (METAL) DEPENDENT REPRESSOR, DTXR FAMILY"/>
    <property type="match status" value="1"/>
</dbReference>
<sequence>MRTGSGIGSRVSAPNRSTMAATTSTATRCACSHPRDCVSRRAGRYLTAIHRLADGGRDRVGTGEISAHLDVSPATVTEMFDRLATDALVDYEKHDGVRLTHRGAEIARELARRQCVARAFFATELDLEFDAETGYRIGYALPASGVETLRERTDHATVEPAGIDRGSREKCLYGATAN</sequence>
<accession>A0A4D6GY42</accession>
<dbReference type="InterPro" id="IPR022687">
    <property type="entry name" value="HTH_DTXR"/>
</dbReference>
<dbReference type="InterPro" id="IPR050536">
    <property type="entry name" value="DtxR_MntR_Metal-Reg"/>
</dbReference>
<dbReference type="PROSITE" id="PS50944">
    <property type="entry name" value="HTH_DTXR"/>
    <property type="match status" value="1"/>
</dbReference>
<dbReference type="InterPro" id="IPR036390">
    <property type="entry name" value="WH_DNA-bd_sf"/>
</dbReference>
<dbReference type="SMART" id="SM00529">
    <property type="entry name" value="HTH_DTXR"/>
    <property type="match status" value="1"/>
</dbReference>
<dbReference type="InterPro" id="IPR022689">
    <property type="entry name" value="Iron_dep_repressor"/>
</dbReference>